<dbReference type="EMBL" id="CAJVPW010004325">
    <property type="protein sequence ID" value="CAG8538737.1"/>
    <property type="molecule type" value="Genomic_DNA"/>
</dbReference>
<protein>
    <submittedName>
        <fullName evidence="1">17145_t:CDS:1</fullName>
    </submittedName>
</protein>
<comment type="caution">
    <text evidence="1">The sequence shown here is derived from an EMBL/GenBank/DDBJ whole genome shotgun (WGS) entry which is preliminary data.</text>
</comment>
<evidence type="ECO:0000313" key="1">
    <source>
        <dbReference type="EMBL" id="CAG8538737.1"/>
    </source>
</evidence>
<organism evidence="1 2">
    <name type="scientific">Cetraspora pellucida</name>
    <dbReference type="NCBI Taxonomy" id="1433469"/>
    <lineage>
        <taxon>Eukaryota</taxon>
        <taxon>Fungi</taxon>
        <taxon>Fungi incertae sedis</taxon>
        <taxon>Mucoromycota</taxon>
        <taxon>Glomeromycotina</taxon>
        <taxon>Glomeromycetes</taxon>
        <taxon>Diversisporales</taxon>
        <taxon>Gigasporaceae</taxon>
        <taxon>Cetraspora</taxon>
    </lineage>
</organism>
<evidence type="ECO:0000313" key="2">
    <source>
        <dbReference type="Proteomes" id="UP000789366"/>
    </source>
</evidence>
<sequence>MKKLSLSDAQITAKKRNGKCLSTQYINAKSPLEWKCKKGYTWSASLNRIKDYGKWCPHCAGNIRLTLKEAIIIAEDRGGKCLSNQYINIITPLLWQCNKSHIWYASLGNIKNRNTWCPQCAKCGFKLNLGELQKTAYLRGGKCLSKNYTKSKNQYYWKCDKGHTWYTSFNKNRKPDFLKTFESPQGLQLDIFYPEYGFAIEVQGEQHEKYIKFFHKGDPNNFIRQQERDQLKKELCEEN</sequence>
<gene>
    <name evidence="1" type="ORF">SPELUC_LOCUS4703</name>
</gene>
<reference evidence="1" key="1">
    <citation type="submission" date="2021-06" db="EMBL/GenBank/DDBJ databases">
        <authorList>
            <person name="Kallberg Y."/>
            <person name="Tangrot J."/>
            <person name="Rosling A."/>
        </authorList>
    </citation>
    <scope>NUCLEOTIDE SEQUENCE</scope>
    <source>
        <strain evidence="1">28 12/20/2015</strain>
    </source>
</reference>
<keyword evidence="2" id="KW-1185">Reference proteome</keyword>
<accession>A0ACA9LPS0</accession>
<name>A0ACA9LPS0_9GLOM</name>
<proteinExistence type="predicted"/>
<dbReference type="Proteomes" id="UP000789366">
    <property type="component" value="Unassembled WGS sequence"/>
</dbReference>